<dbReference type="Gene3D" id="4.10.240.10">
    <property type="entry name" value="Zn(2)-C6 fungal-type DNA-binding domain"/>
    <property type="match status" value="1"/>
</dbReference>
<feature type="compositionally biased region" description="Low complexity" evidence="1">
    <location>
        <begin position="732"/>
        <end position="745"/>
    </location>
</feature>
<feature type="region of interest" description="Disordered" evidence="1">
    <location>
        <begin position="686"/>
        <end position="716"/>
    </location>
</feature>
<feature type="compositionally biased region" description="Low complexity" evidence="1">
    <location>
        <begin position="324"/>
        <end position="339"/>
    </location>
</feature>
<evidence type="ECO:0000313" key="4">
    <source>
        <dbReference type="Proteomes" id="UP000054988"/>
    </source>
</evidence>
<dbReference type="InterPro" id="IPR001138">
    <property type="entry name" value="Zn2Cys6_DnaBD"/>
</dbReference>
<dbReference type="InterPro" id="IPR036864">
    <property type="entry name" value="Zn2-C6_fun-type_DNA-bd_sf"/>
</dbReference>
<feature type="compositionally biased region" description="Polar residues" evidence="1">
    <location>
        <begin position="746"/>
        <end position="763"/>
    </location>
</feature>
<feature type="region of interest" description="Disordered" evidence="1">
    <location>
        <begin position="440"/>
        <end position="482"/>
    </location>
</feature>
<feature type="compositionally biased region" description="Low complexity" evidence="1">
    <location>
        <begin position="458"/>
        <end position="481"/>
    </location>
</feature>
<dbReference type="EMBL" id="LATX01001424">
    <property type="protein sequence ID" value="KTB41815.1"/>
    <property type="molecule type" value="Genomic_DNA"/>
</dbReference>
<dbReference type="SUPFAM" id="SSF57701">
    <property type="entry name" value="Zn2/Cys6 DNA-binding domain"/>
    <property type="match status" value="1"/>
</dbReference>
<feature type="region of interest" description="Disordered" evidence="1">
    <location>
        <begin position="319"/>
        <end position="339"/>
    </location>
</feature>
<evidence type="ECO:0000259" key="2">
    <source>
        <dbReference type="PROSITE" id="PS50048"/>
    </source>
</evidence>
<protein>
    <recommendedName>
        <fullName evidence="2">Zn(2)-C6 fungal-type domain-containing protein</fullName>
    </recommendedName>
</protein>
<evidence type="ECO:0000313" key="3">
    <source>
        <dbReference type="EMBL" id="KTB41815.1"/>
    </source>
</evidence>
<feature type="domain" description="Zn(2)-C6 fungal-type" evidence="2">
    <location>
        <begin position="31"/>
        <end position="70"/>
    </location>
</feature>
<dbReference type="GO" id="GO:0000981">
    <property type="term" value="F:DNA-binding transcription factor activity, RNA polymerase II-specific"/>
    <property type="evidence" value="ECO:0007669"/>
    <property type="project" value="InterPro"/>
</dbReference>
<sequence length="845" mass="91838">MSPTNTRSSATAPYQRRPSSQPKSSRQQFSACGACRMRRVRCDLKDLPVPVSGPNPACSNCRERGLKCVDEFADVKAVKLLRRGRRLQQVEAIYGKAATGGNDSLQGSSRATTIPKLHPDFFNSAFWAWFSLQRPILDPTEFPARYCQASQTLSPQATLITMLLVVWAASYGLDERGLPSSDSSRSSRKERTQTMVREVLEFIDLHAIMRSPTWDGLRVLLLILPLLDDSSVHPLDRLAIHDASLSQVVALCSMDSSDDQAAVRARLFWYAYVQEGITTAIRGGRLLLSQEDLDAFAPLTQSPPTFSFNSNYHLPSPISPTFPPSSSSPSSSSSRNSPSMSSLPGLQHFTHLFSIPLCLSGICRNIHRVLKRKDDPETLSEIWSGLDRCWDDFEGMRRCAAQGQGQADVQVERFVSAWQIFIFECHNVLREFLAKLHGSSTPQSRPGSSHQQYHHRYSPPAHSPPASIASHSPTSAAASSPAPSPYEIATKKTFRLLPTVLSIIKYNLAYTDASSYDSVDGGAGLFRYDTGLVRDGVFYAAFLSASMTSAELVDYVTSPAPSPSPVDTIKQEVGAGVEIVRPGLLPILDSNEGTNVCLKAIGDMRWAFSKSEERDDSIRVVWEERKTGVRGNVSTAGYAASIMMPAMGMQTHAQSPTASYLYTQQPHHSQMTEFYATSDVEMRYMTSSSTSSTPDSHFGGSVQDLGMGHPSQVTFNSRQYHPSYHQVPSIAHSVSHSSSSSSHSSPEASTNPYPHLSSSTSHQHPVLPPLTLNSGVGRAPVTNAELSAGHAGVWPEYTPPGTAHGSSGGSPVTGFKTEAEDFYAMAGVGVGVGVVQGVTSGYLDF</sequence>
<dbReference type="AlphaFoldDB" id="A0A0W0FZQ5"/>
<accession>A0A0W0FZQ5</accession>
<feature type="compositionally biased region" description="Low complexity" evidence="1">
    <location>
        <begin position="13"/>
        <end position="28"/>
    </location>
</feature>
<proteinExistence type="predicted"/>
<reference evidence="3 4" key="1">
    <citation type="submission" date="2015-12" db="EMBL/GenBank/DDBJ databases">
        <title>Draft genome sequence of Moniliophthora roreri, the causal agent of frosty pod rot of cacao.</title>
        <authorList>
            <person name="Aime M.C."/>
            <person name="Diaz-Valderrama J.R."/>
            <person name="Kijpornyongpan T."/>
            <person name="Phillips-Mora W."/>
        </authorList>
    </citation>
    <scope>NUCLEOTIDE SEQUENCE [LARGE SCALE GENOMIC DNA]</scope>
    <source>
        <strain evidence="3 4">MCA 2952</strain>
    </source>
</reference>
<organism evidence="3 4">
    <name type="scientific">Moniliophthora roreri</name>
    <name type="common">Frosty pod rot fungus</name>
    <name type="synonym">Monilia roreri</name>
    <dbReference type="NCBI Taxonomy" id="221103"/>
    <lineage>
        <taxon>Eukaryota</taxon>
        <taxon>Fungi</taxon>
        <taxon>Dikarya</taxon>
        <taxon>Basidiomycota</taxon>
        <taxon>Agaricomycotina</taxon>
        <taxon>Agaricomycetes</taxon>
        <taxon>Agaricomycetidae</taxon>
        <taxon>Agaricales</taxon>
        <taxon>Marasmiineae</taxon>
        <taxon>Marasmiaceae</taxon>
        <taxon>Moniliophthora</taxon>
    </lineage>
</organism>
<dbReference type="Proteomes" id="UP000054988">
    <property type="component" value="Unassembled WGS sequence"/>
</dbReference>
<dbReference type="SMART" id="SM00066">
    <property type="entry name" value="GAL4"/>
    <property type="match status" value="1"/>
</dbReference>
<dbReference type="CDD" id="cd00067">
    <property type="entry name" value="GAL4"/>
    <property type="match status" value="1"/>
</dbReference>
<feature type="region of interest" description="Disordered" evidence="1">
    <location>
        <begin position="729"/>
        <end position="774"/>
    </location>
</feature>
<feature type="compositionally biased region" description="Polar residues" evidence="1">
    <location>
        <begin position="1"/>
        <end position="12"/>
    </location>
</feature>
<evidence type="ECO:0000256" key="1">
    <source>
        <dbReference type="SAM" id="MobiDB-lite"/>
    </source>
</evidence>
<gene>
    <name evidence="3" type="ORF">WG66_5607</name>
</gene>
<comment type="caution">
    <text evidence="3">The sequence shown here is derived from an EMBL/GenBank/DDBJ whole genome shotgun (WGS) entry which is preliminary data.</text>
</comment>
<dbReference type="Pfam" id="PF00172">
    <property type="entry name" value="Zn_clus"/>
    <property type="match status" value="1"/>
</dbReference>
<feature type="region of interest" description="Disordered" evidence="1">
    <location>
        <begin position="1"/>
        <end position="28"/>
    </location>
</feature>
<feature type="compositionally biased region" description="Polar residues" evidence="1">
    <location>
        <begin position="440"/>
        <end position="451"/>
    </location>
</feature>
<name>A0A0W0FZQ5_MONRR</name>
<dbReference type="GO" id="GO:0008270">
    <property type="term" value="F:zinc ion binding"/>
    <property type="evidence" value="ECO:0007669"/>
    <property type="project" value="InterPro"/>
</dbReference>
<dbReference type="eggNOG" id="ENOG502S86Z">
    <property type="taxonomic scope" value="Eukaryota"/>
</dbReference>
<dbReference type="PROSITE" id="PS50048">
    <property type="entry name" value="ZN2_CY6_FUNGAL_2"/>
    <property type="match status" value="1"/>
</dbReference>